<sequence>MPMHTFGPIKGEIKIITINSKALEGNMLGDPSSRQVAMYLPPNWEESGKEYPLFVDLVGYTGSGFAHTNWKPFAESIPQRVERLVDEGKMGEVIVALPDCFTILGGNQYINSIAVGNWADFLIQEMIPEIEQSFPVLKGKNNRAVFGKSSGGYGAIVHGMLYGEHWGALACHSGDMGFDSLFMGDFPKSVTHLEKHGGIEGFLEHVKSTKKMSHDDFHVLMMVAMGAFYDPDPDGPMGIRLPVDLRTCVLDETRWAEWLKNDPVIMIDRNDVQENLKSLKGIFIDCGFRDQYNLHFGARQLSDKMNKLGIKHIHEEFDDNHSSVDYRMDVSFPFIYNSLTE</sequence>
<reference evidence="1" key="1">
    <citation type="submission" date="2014-11" db="EMBL/GenBank/DDBJ databases">
        <authorList>
            <person name="Zhu J."/>
            <person name="Qi W."/>
            <person name="Song R."/>
        </authorList>
    </citation>
    <scope>NUCLEOTIDE SEQUENCE</scope>
</reference>
<dbReference type="InterPro" id="IPR050583">
    <property type="entry name" value="Mycobacterial_A85_antigen"/>
</dbReference>
<dbReference type="InterPro" id="IPR000801">
    <property type="entry name" value="Esterase-like"/>
</dbReference>
<protein>
    <submittedName>
        <fullName evidence="1">Enterochelin esterase</fullName>
    </submittedName>
</protein>
<reference evidence="1" key="2">
    <citation type="journal article" date="2015" name="ISME J.">
        <title>A new class of marine Euryarchaeota group II from the Mediterranean deep chlorophyll maximum.</title>
        <authorList>
            <person name="Martin-Cuadrado A.B."/>
            <person name="Garcia-Heredia I."/>
            <person name="Molto A.G."/>
            <person name="Lopez-Ubeda R."/>
            <person name="Kimes N."/>
            <person name="Lopez-Garcia P."/>
            <person name="Moreira D."/>
            <person name="Rodriguez-Valera F."/>
        </authorList>
    </citation>
    <scope>NUCLEOTIDE SEQUENCE</scope>
</reference>
<dbReference type="EMBL" id="KP211808">
    <property type="protein sequence ID" value="ANV78980.1"/>
    <property type="molecule type" value="Genomic_DNA"/>
</dbReference>
<accession>A0A1B1T9M8</accession>
<dbReference type="GO" id="GO:0016747">
    <property type="term" value="F:acyltransferase activity, transferring groups other than amino-acyl groups"/>
    <property type="evidence" value="ECO:0007669"/>
    <property type="project" value="TreeGrafter"/>
</dbReference>
<proteinExistence type="predicted"/>
<dbReference type="PANTHER" id="PTHR48098">
    <property type="entry name" value="ENTEROCHELIN ESTERASE-RELATED"/>
    <property type="match status" value="1"/>
</dbReference>
<dbReference type="PANTHER" id="PTHR48098:SF1">
    <property type="entry name" value="DIACYLGLYCEROL ACYLTRANSFERASE_MYCOLYLTRANSFERASE AG85A"/>
    <property type="match status" value="1"/>
</dbReference>
<dbReference type="Pfam" id="PF00756">
    <property type="entry name" value="Esterase"/>
    <property type="match status" value="1"/>
</dbReference>
<organism evidence="1">
    <name type="scientific">uncultured Poseidoniia archaeon</name>
    <dbReference type="NCBI Taxonomy" id="1697135"/>
    <lineage>
        <taxon>Archaea</taxon>
        <taxon>Methanobacteriati</taxon>
        <taxon>Thermoplasmatota</taxon>
        <taxon>Candidatus Poseidoniia</taxon>
        <taxon>environmental samples</taxon>
    </lineage>
</organism>
<dbReference type="Gene3D" id="3.40.50.1820">
    <property type="entry name" value="alpha/beta hydrolase"/>
    <property type="match status" value="1"/>
</dbReference>
<dbReference type="InterPro" id="IPR029058">
    <property type="entry name" value="AB_hydrolase_fold"/>
</dbReference>
<dbReference type="SUPFAM" id="SSF53474">
    <property type="entry name" value="alpha/beta-Hydrolases"/>
    <property type="match status" value="1"/>
</dbReference>
<evidence type="ECO:0000313" key="1">
    <source>
        <dbReference type="EMBL" id="ANV78980.1"/>
    </source>
</evidence>
<dbReference type="AlphaFoldDB" id="A0A1B1T9M8"/>
<name>A0A1B1T9M8_9ARCH</name>